<feature type="compositionally biased region" description="Basic and acidic residues" evidence="1">
    <location>
        <begin position="261"/>
        <end position="277"/>
    </location>
</feature>
<reference evidence="2" key="2">
    <citation type="journal article" date="2007" name="Science">
        <title>Genome sequence of Aedes aegypti, a major arbovirus vector.</title>
        <authorList>
            <person name="Nene V."/>
            <person name="Wortman J.R."/>
            <person name="Lawson D."/>
            <person name="Haas B."/>
            <person name="Kodira C."/>
            <person name="Tu Z.J."/>
            <person name="Loftus B."/>
            <person name="Xi Z."/>
            <person name="Megy K."/>
            <person name="Grabherr M."/>
            <person name="Ren Q."/>
            <person name="Zdobnov E.M."/>
            <person name="Lobo N.F."/>
            <person name="Campbell K.S."/>
            <person name="Brown S.E."/>
            <person name="Bonaldo M.F."/>
            <person name="Zhu J."/>
            <person name="Sinkins S.P."/>
            <person name="Hogenkamp D.G."/>
            <person name="Amedeo P."/>
            <person name="Arensburger P."/>
            <person name="Atkinson P.W."/>
            <person name="Bidwell S."/>
            <person name="Biedler J."/>
            <person name="Birney E."/>
            <person name="Bruggner R.V."/>
            <person name="Costas J."/>
            <person name="Coy M.R."/>
            <person name="Crabtree J."/>
            <person name="Crawford M."/>
            <person name="Debruyn B."/>
            <person name="Decaprio D."/>
            <person name="Eiglmeier K."/>
            <person name="Eisenstadt E."/>
            <person name="El-Dorry H."/>
            <person name="Gelbart W.M."/>
            <person name="Gomes S.L."/>
            <person name="Hammond M."/>
            <person name="Hannick L.I."/>
            <person name="Hogan J.R."/>
            <person name="Holmes M.H."/>
            <person name="Jaffe D."/>
            <person name="Johnston J.S."/>
            <person name="Kennedy R.C."/>
            <person name="Koo H."/>
            <person name="Kravitz S."/>
            <person name="Kriventseva E.V."/>
            <person name="Kulp D."/>
            <person name="Labutti K."/>
            <person name="Lee E."/>
            <person name="Li S."/>
            <person name="Lovin D.D."/>
            <person name="Mao C."/>
            <person name="Mauceli E."/>
            <person name="Menck C.F."/>
            <person name="Miller J.R."/>
            <person name="Montgomery P."/>
            <person name="Mori A."/>
            <person name="Nascimento A.L."/>
            <person name="Naveira H.F."/>
            <person name="Nusbaum C."/>
            <person name="O'leary S."/>
            <person name="Orvis J."/>
            <person name="Pertea M."/>
            <person name="Quesneville H."/>
            <person name="Reidenbach K.R."/>
            <person name="Rogers Y.H."/>
            <person name="Roth C.W."/>
            <person name="Schneider J.R."/>
            <person name="Schatz M."/>
            <person name="Shumway M."/>
            <person name="Stanke M."/>
            <person name="Stinson E.O."/>
            <person name="Tubio J.M."/>
            <person name="Vanzee J.P."/>
            <person name="Verjovski-Almeida S."/>
            <person name="Werner D."/>
            <person name="White O."/>
            <person name="Wyder S."/>
            <person name="Zeng Q."/>
            <person name="Zhao Q."/>
            <person name="Zhao Y."/>
            <person name="Hill C.A."/>
            <person name="Raikhel A.S."/>
            <person name="Soares M.B."/>
            <person name="Knudson D.L."/>
            <person name="Lee N.H."/>
            <person name="Galagan J."/>
            <person name="Salzberg S.L."/>
            <person name="Paulsen I.T."/>
            <person name="Dimopoulos G."/>
            <person name="Collins F.H."/>
            <person name="Birren B."/>
            <person name="Fraser-Liggett C.M."/>
            <person name="Severson D.W."/>
        </authorList>
    </citation>
    <scope>NUCLEOTIDE SEQUENCE [LARGE SCALE GENOMIC DNA]</scope>
    <source>
        <strain evidence="2">Liverpool</strain>
    </source>
</reference>
<evidence type="ECO:0000313" key="2">
    <source>
        <dbReference type="EMBL" id="EAT35778.1"/>
    </source>
</evidence>
<reference evidence="2" key="3">
    <citation type="submission" date="2012-09" db="EMBL/GenBank/DDBJ databases">
        <authorList>
            <consortium name="VectorBase"/>
        </authorList>
    </citation>
    <scope>NUCLEOTIDE SEQUENCE</scope>
    <source>
        <strain evidence="2">Liverpool</strain>
    </source>
</reference>
<sequence length="511" mass="57012">MEKAIEQKLADARAQSDKKDVNPPGDKTSDDSKKAPNSTTKKDDGKESGQKAANASVNNDGKKASSSGTAVKKPAIQTAATGTQSGTKNTGSQSGANAKKPEGKVTNQKATNTGKAPPQKATGSASSPKKVAAKPSSTPKASDSGSQSNSNTSKDGTKPQSGSNVAKKVGGESSKEVKMESDSDKNRKAEQKDKAKDDKSKTDKSNGDRDTSSKNDDKKKDPTEKRDDPGERRSRRRSRSKSSRERSRSPMLFQRNYHYARSFDPDHPRRKFDERNSSYRRSPDRRRSRTRSPLPPRRRSRSPYARRSPSPRRYDSRRRSPRRRSRNSQDRTRSRSRSRRDRSRSSDRNRDPKVLRAKKSFLDDLAVKFAQEGREFPELEQYRCEINSQFVQYPQFRNQFSINAVEHPCDPPYMDMDGCPPGDPMGTQIVLADPYNAYPLYAEAQPIVSYPMLGEQLALQSPALDSPQASQEAVHTGDDVRNLAAAKEAFHFLLLDFSLPEILIMIGRRKQ</sequence>
<dbReference type="VEuPathDB" id="VectorBase:AAEL018231"/>
<dbReference type="HOGENOM" id="CLU_327115_0_0_1"/>
<name>Q16N64_AEDAE</name>
<evidence type="ECO:0000313" key="3">
    <source>
        <dbReference type="Proteomes" id="UP000682892"/>
    </source>
</evidence>
<feature type="compositionally biased region" description="Basic residues" evidence="1">
    <location>
        <begin position="283"/>
        <end position="301"/>
    </location>
</feature>
<feature type="compositionally biased region" description="Basic and acidic residues" evidence="1">
    <location>
        <begin position="1"/>
        <end position="49"/>
    </location>
</feature>
<dbReference type="AlphaFoldDB" id="Q16N64"/>
<dbReference type="OMA" id="YMERHTE"/>
<feature type="compositionally biased region" description="Low complexity" evidence="1">
    <location>
        <begin position="124"/>
        <end position="153"/>
    </location>
</feature>
<organism evidence="2 3">
    <name type="scientific">Aedes aegypti</name>
    <name type="common">Yellowfever mosquito</name>
    <name type="synonym">Culex aegypti</name>
    <dbReference type="NCBI Taxonomy" id="7159"/>
    <lineage>
        <taxon>Eukaryota</taxon>
        <taxon>Metazoa</taxon>
        <taxon>Ecdysozoa</taxon>
        <taxon>Arthropoda</taxon>
        <taxon>Hexapoda</taxon>
        <taxon>Insecta</taxon>
        <taxon>Pterygota</taxon>
        <taxon>Neoptera</taxon>
        <taxon>Endopterygota</taxon>
        <taxon>Diptera</taxon>
        <taxon>Nematocera</taxon>
        <taxon>Culicoidea</taxon>
        <taxon>Culicidae</taxon>
        <taxon>Culicinae</taxon>
        <taxon>Aedini</taxon>
        <taxon>Aedes</taxon>
        <taxon>Stegomyia</taxon>
    </lineage>
</organism>
<dbReference type="Proteomes" id="UP000682892">
    <property type="component" value="Unassembled WGS sequence"/>
</dbReference>
<feature type="compositionally biased region" description="Basic and acidic residues" evidence="1">
    <location>
        <begin position="343"/>
        <end position="355"/>
    </location>
</feature>
<protein>
    <submittedName>
        <fullName evidence="2">AAEL012080-PA</fullName>
    </submittedName>
</protein>
<accession>Q16N64</accession>
<gene>
    <name evidence="2" type="ORF">AaeL_AAEL012080</name>
</gene>
<feature type="compositionally biased region" description="Basic and acidic residues" evidence="1">
    <location>
        <begin position="169"/>
        <end position="232"/>
    </location>
</feature>
<proteinExistence type="predicted"/>
<feature type="compositionally biased region" description="Polar residues" evidence="1">
    <location>
        <begin position="51"/>
        <end position="69"/>
    </location>
</feature>
<feature type="compositionally biased region" description="Polar residues" evidence="1">
    <location>
        <begin position="105"/>
        <end position="114"/>
    </location>
</feature>
<dbReference type="eggNOG" id="ENOG502T9I6">
    <property type="taxonomic scope" value="Eukaryota"/>
</dbReference>
<evidence type="ECO:0000256" key="1">
    <source>
        <dbReference type="SAM" id="MobiDB-lite"/>
    </source>
</evidence>
<feature type="region of interest" description="Disordered" evidence="1">
    <location>
        <begin position="1"/>
        <end position="355"/>
    </location>
</feature>
<dbReference type="EMBL" id="CH477837">
    <property type="protein sequence ID" value="EAT35778.1"/>
    <property type="molecule type" value="Genomic_DNA"/>
</dbReference>
<reference evidence="2" key="1">
    <citation type="submission" date="2005-10" db="EMBL/GenBank/DDBJ databases">
        <authorList>
            <person name="Loftus B.J."/>
            <person name="Nene V.M."/>
            <person name="Hannick L.I."/>
            <person name="Bidwell S."/>
            <person name="Haas B."/>
            <person name="Amedeo P."/>
            <person name="Orvis J."/>
            <person name="Wortman J.R."/>
            <person name="White O.R."/>
            <person name="Salzberg S."/>
            <person name="Shumway M."/>
            <person name="Koo H."/>
            <person name="Zhao Y."/>
            <person name="Holmes M."/>
            <person name="Miller J."/>
            <person name="Schatz M."/>
            <person name="Pop M."/>
            <person name="Pai G."/>
            <person name="Utterback T."/>
            <person name="Rogers Y.-H."/>
            <person name="Kravitz S."/>
            <person name="Fraser C.M."/>
        </authorList>
    </citation>
    <scope>NUCLEOTIDE SEQUENCE</scope>
    <source>
        <strain evidence="2">Liverpool</strain>
    </source>
</reference>
<feature type="compositionally biased region" description="Polar residues" evidence="1">
    <location>
        <begin position="78"/>
        <end position="96"/>
    </location>
</feature>
<dbReference type="STRING" id="7159.Q16N64"/>